<evidence type="ECO:0000256" key="1">
    <source>
        <dbReference type="SAM" id="MobiDB-lite"/>
    </source>
</evidence>
<gene>
    <name evidence="3" type="ORF">ACFWJN_23130</name>
</gene>
<evidence type="ECO:0000313" key="4">
    <source>
        <dbReference type="Proteomes" id="UP001598448"/>
    </source>
</evidence>
<dbReference type="EMBL" id="JBHXIJ010000190">
    <property type="protein sequence ID" value="MFD5101839.1"/>
    <property type="molecule type" value="Genomic_DNA"/>
</dbReference>
<accession>A0ABW6FVH3</accession>
<dbReference type="Proteomes" id="UP001598448">
    <property type="component" value="Unassembled WGS sequence"/>
</dbReference>
<proteinExistence type="predicted"/>
<feature type="region of interest" description="Disordered" evidence="1">
    <location>
        <begin position="75"/>
        <end position="110"/>
    </location>
</feature>
<dbReference type="RefSeq" id="WP_386717837.1">
    <property type="nucleotide sequence ID" value="NZ_JBHXIJ010000190.1"/>
</dbReference>
<comment type="caution">
    <text evidence="3">The sequence shown here is derived from an EMBL/GenBank/DDBJ whole genome shotgun (WGS) entry which is preliminary data.</text>
</comment>
<evidence type="ECO:0000313" key="3">
    <source>
        <dbReference type="EMBL" id="MFD5101839.1"/>
    </source>
</evidence>
<organism evidence="3 4">
    <name type="scientific">Streptomyces albidochromogenes</name>
    <dbReference type="NCBI Taxonomy" id="329524"/>
    <lineage>
        <taxon>Bacteria</taxon>
        <taxon>Bacillati</taxon>
        <taxon>Actinomycetota</taxon>
        <taxon>Actinomycetes</taxon>
        <taxon>Kitasatosporales</taxon>
        <taxon>Streptomycetaceae</taxon>
        <taxon>Streptomyces</taxon>
    </lineage>
</organism>
<evidence type="ECO:0000256" key="2">
    <source>
        <dbReference type="SAM" id="Phobius"/>
    </source>
</evidence>
<protein>
    <submittedName>
        <fullName evidence="3">Uncharacterized protein</fullName>
    </submittedName>
</protein>
<feature type="compositionally biased region" description="Low complexity" evidence="1">
    <location>
        <begin position="81"/>
        <end position="110"/>
    </location>
</feature>
<reference evidence="3 4" key="1">
    <citation type="submission" date="2024-09" db="EMBL/GenBank/DDBJ databases">
        <title>The Natural Products Discovery Center: Release of the First 8490 Sequenced Strains for Exploring Actinobacteria Biosynthetic Diversity.</title>
        <authorList>
            <person name="Kalkreuter E."/>
            <person name="Kautsar S.A."/>
            <person name="Yang D."/>
            <person name="Bader C.D."/>
            <person name="Teijaro C.N."/>
            <person name="Fluegel L."/>
            <person name="Davis C.M."/>
            <person name="Simpson J.R."/>
            <person name="Lauterbach L."/>
            <person name="Steele A.D."/>
            <person name="Gui C."/>
            <person name="Meng S."/>
            <person name="Li G."/>
            <person name="Viehrig K."/>
            <person name="Ye F."/>
            <person name="Su P."/>
            <person name="Kiefer A.F."/>
            <person name="Nichols A."/>
            <person name="Cepeda A.J."/>
            <person name="Yan W."/>
            <person name="Fan B."/>
            <person name="Jiang Y."/>
            <person name="Adhikari A."/>
            <person name="Zheng C.-J."/>
            <person name="Schuster L."/>
            <person name="Cowan T.M."/>
            <person name="Smanski M.J."/>
            <person name="Chevrette M.G."/>
            <person name="De Carvalho L.P.S."/>
            <person name="Shen B."/>
        </authorList>
    </citation>
    <scope>NUCLEOTIDE SEQUENCE [LARGE SCALE GENOMIC DNA]</scope>
    <source>
        <strain evidence="3 4">NPDC058348</strain>
    </source>
</reference>
<sequence>MRSNDPAAGPVRHRARTAERAASWALAAAMTLNAVEAITHPAAGWWPWLWHGSWAVFVLALLSWGVVRAREKAAAARHDALPGPEGAAGRRAGAAPGPAASTGPRDFATP</sequence>
<name>A0ABW6FVH3_9ACTN</name>
<feature type="transmembrane region" description="Helical" evidence="2">
    <location>
        <begin position="47"/>
        <end position="67"/>
    </location>
</feature>
<keyword evidence="2" id="KW-0472">Membrane</keyword>
<keyword evidence="2" id="KW-0812">Transmembrane</keyword>
<keyword evidence="2" id="KW-1133">Transmembrane helix</keyword>
<keyword evidence="4" id="KW-1185">Reference proteome</keyword>